<keyword evidence="3" id="KW-1185">Reference proteome</keyword>
<comment type="caution">
    <text evidence="2">The sequence shown here is derived from an EMBL/GenBank/DDBJ whole genome shotgun (WGS) entry which is preliminary data.</text>
</comment>
<feature type="region of interest" description="Disordered" evidence="1">
    <location>
        <begin position="1"/>
        <end position="43"/>
    </location>
</feature>
<accession>A0A8S9XW47</accession>
<dbReference type="Proteomes" id="UP000466442">
    <property type="component" value="Unassembled WGS sequence"/>
</dbReference>
<evidence type="ECO:0000313" key="2">
    <source>
        <dbReference type="EMBL" id="KAF6212814.1"/>
    </source>
</evidence>
<protein>
    <submittedName>
        <fullName evidence="2">Uncharacterized protein</fullName>
    </submittedName>
</protein>
<dbReference type="AlphaFoldDB" id="A0A8S9XW47"/>
<dbReference type="EMBL" id="WIXP02000003">
    <property type="protein sequence ID" value="KAF6212814.1"/>
    <property type="molecule type" value="Genomic_DNA"/>
</dbReference>
<proteinExistence type="predicted"/>
<feature type="compositionally biased region" description="Basic and acidic residues" evidence="1">
    <location>
        <begin position="31"/>
        <end position="43"/>
    </location>
</feature>
<evidence type="ECO:0000313" key="3">
    <source>
        <dbReference type="Proteomes" id="UP000466442"/>
    </source>
</evidence>
<sequence length="89" mass="10185">MSTGCWQNDDFLSRNTKEEKKMQLATAAQPKPEKSKEKAPKESRSFMLNLFRGVVEPSQVFPYPDVLTPEQTDTLNMLIDPVSKFFEVS</sequence>
<organism evidence="2 3">
    <name type="scientific">Apolygus lucorum</name>
    <name type="common">Small green plant bug</name>
    <name type="synonym">Lygocoris lucorum</name>
    <dbReference type="NCBI Taxonomy" id="248454"/>
    <lineage>
        <taxon>Eukaryota</taxon>
        <taxon>Metazoa</taxon>
        <taxon>Ecdysozoa</taxon>
        <taxon>Arthropoda</taxon>
        <taxon>Hexapoda</taxon>
        <taxon>Insecta</taxon>
        <taxon>Pterygota</taxon>
        <taxon>Neoptera</taxon>
        <taxon>Paraneoptera</taxon>
        <taxon>Hemiptera</taxon>
        <taxon>Heteroptera</taxon>
        <taxon>Panheteroptera</taxon>
        <taxon>Cimicomorpha</taxon>
        <taxon>Miridae</taxon>
        <taxon>Mirini</taxon>
        <taxon>Apolygus</taxon>
    </lineage>
</organism>
<name>A0A8S9XW47_APOLU</name>
<gene>
    <name evidence="2" type="ORF">GE061_010523</name>
</gene>
<dbReference type="OrthoDB" id="2588832at2759"/>
<feature type="compositionally biased region" description="Basic and acidic residues" evidence="1">
    <location>
        <begin position="11"/>
        <end position="22"/>
    </location>
</feature>
<reference evidence="2" key="1">
    <citation type="journal article" date="2021" name="Mol. Ecol. Resour.">
        <title>Apolygus lucorum genome provides insights into omnivorousness and mesophyll feeding.</title>
        <authorList>
            <person name="Liu Y."/>
            <person name="Liu H."/>
            <person name="Wang H."/>
            <person name="Huang T."/>
            <person name="Liu B."/>
            <person name="Yang B."/>
            <person name="Yin L."/>
            <person name="Li B."/>
            <person name="Zhang Y."/>
            <person name="Zhang S."/>
            <person name="Jiang F."/>
            <person name="Zhang X."/>
            <person name="Ren Y."/>
            <person name="Wang B."/>
            <person name="Wang S."/>
            <person name="Lu Y."/>
            <person name="Wu K."/>
            <person name="Fan W."/>
            <person name="Wang G."/>
        </authorList>
    </citation>
    <scope>NUCLEOTIDE SEQUENCE</scope>
    <source>
        <strain evidence="2">12Hb</strain>
    </source>
</reference>
<evidence type="ECO:0000256" key="1">
    <source>
        <dbReference type="SAM" id="MobiDB-lite"/>
    </source>
</evidence>